<evidence type="ECO:0000313" key="2">
    <source>
        <dbReference type="EMBL" id="KAF5667197.1"/>
    </source>
</evidence>
<comment type="caution">
    <text evidence="2">The sequence shown here is derived from an EMBL/GenBank/DDBJ whole genome shotgun (WGS) entry which is preliminary data.</text>
</comment>
<keyword evidence="3" id="KW-1185">Reference proteome</keyword>
<protein>
    <submittedName>
        <fullName evidence="2">Heterokaryon incompatibility protein (Het-6OR allele)</fullName>
    </submittedName>
</protein>
<sequence length="673" mass="76442">MSGRQPEHGTINAEASGRIYSPLDSHHREIRLLNLYPASVDEEKICCTLSQAKLSCSSASNVPTYEALSYVWGKPDFTECITLNDNPFFITPSLKYILTSLRYETRSRLLWVDALCINQLDIGERSKQVALMREIYSNCERDIAWLDPMIGKDHGSNDIYGDPHLQVKEEELRVAMRLMHDITQKNPQTLKTLQDQSYGDGSLGLDLTQQLSLGDLFREPALWQRLWVMQELSLAPRLTLMCKGSELSWDSLTALFKDEPYFDAFHMNMVSHMQHYLEFNDVFVPVKRIEDQRSQLRYGDEAQSRLMDVLVRFREQQSTNPKDQVYGLLGLVTENHGIQVDYAKSTRDLYKETTIALINLSGNLDILCQNPFEVRGGPSIIQETQDAPPLPSWVAQINTKGKDRLPLIFAQRDIFNAGLKYCESPCQLLGPGKDVLNLKGVILGHVGPILGERYRATRSEGTRRLYLPKSALSHPRDHLYKPKFGNKHLSTGETSVRAFWRTLVRDCTLPPRMRRLGSAEIDALDVQNQENMVKNRDHVQTYRLLLEEKNSRSAFSYDPGDDFDFGEIDDHAEVMLARSFLASQGRNNLIFAVTNNGLFILVRPHTEEGDVVVVLDGGKLPMVLRKVSAKEQHEGKENTCRLVGPAYVHGFMDGEAEIGVTEGWLQKQDILLI</sequence>
<dbReference type="OrthoDB" id="3477286at2759"/>
<name>A0A8H5TCQ8_FUSHE</name>
<gene>
    <name evidence="2" type="ORF">FHETE_5900</name>
</gene>
<reference evidence="2 3" key="1">
    <citation type="submission" date="2020-05" db="EMBL/GenBank/DDBJ databases">
        <title>Identification and distribution of gene clusters putatively required for synthesis of sphingolipid metabolism inhibitors in phylogenetically diverse species of the filamentous fungus Fusarium.</title>
        <authorList>
            <person name="Kim H.-S."/>
            <person name="Busman M."/>
            <person name="Brown D.W."/>
            <person name="Divon H."/>
            <person name="Uhlig S."/>
            <person name="Proctor R.H."/>
        </authorList>
    </citation>
    <scope>NUCLEOTIDE SEQUENCE [LARGE SCALE GENOMIC DNA]</scope>
    <source>
        <strain evidence="2 3">NRRL 20693</strain>
    </source>
</reference>
<dbReference type="PANTHER" id="PTHR24148:SF73">
    <property type="entry name" value="HET DOMAIN PROTEIN (AFU_ORTHOLOGUE AFUA_8G01020)"/>
    <property type="match status" value="1"/>
</dbReference>
<evidence type="ECO:0000259" key="1">
    <source>
        <dbReference type="Pfam" id="PF06985"/>
    </source>
</evidence>
<accession>A0A8H5TCQ8</accession>
<dbReference type="Pfam" id="PF26639">
    <property type="entry name" value="Het-6_barrel"/>
    <property type="match status" value="1"/>
</dbReference>
<dbReference type="PANTHER" id="PTHR24148">
    <property type="entry name" value="ANKYRIN REPEAT DOMAIN-CONTAINING PROTEIN 39 HOMOLOG-RELATED"/>
    <property type="match status" value="1"/>
</dbReference>
<proteinExistence type="predicted"/>
<dbReference type="Pfam" id="PF06985">
    <property type="entry name" value="HET"/>
    <property type="match status" value="1"/>
</dbReference>
<organism evidence="2 3">
    <name type="scientific">Fusarium heterosporum</name>
    <dbReference type="NCBI Taxonomy" id="42747"/>
    <lineage>
        <taxon>Eukaryota</taxon>
        <taxon>Fungi</taxon>
        <taxon>Dikarya</taxon>
        <taxon>Ascomycota</taxon>
        <taxon>Pezizomycotina</taxon>
        <taxon>Sordariomycetes</taxon>
        <taxon>Hypocreomycetidae</taxon>
        <taxon>Hypocreales</taxon>
        <taxon>Nectriaceae</taxon>
        <taxon>Fusarium</taxon>
        <taxon>Fusarium heterosporum species complex</taxon>
    </lineage>
</organism>
<dbReference type="InterPro" id="IPR010730">
    <property type="entry name" value="HET"/>
</dbReference>
<dbReference type="Proteomes" id="UP000567885">
    <property type="component" value="Unassembled WGS sequence"/>
</dbReference>
<evidence type="ECO:0000313" key="3">
    <source>
        <dbReference type="Proteomes" id="UP000567885"/>
    </source>
</evidence>
<feature type="domain" description="Heterokaryon incompatibility" evidence="1">
    <location>
        <begin position="65"/>
        <end position="231"/>
    </location>
</feature>
<dbReference type="AlphaFoldDB" id="A0A8H5TCQ8"/>
<dbReference type="EMBL" id="JAAGWQ010000103">
    <property type="protein sequence ID" value="KAF5667197.1"/>
    <property type="molecule type" value="Genomic_DNA"/>
</dbReference>
<dbReference type="InterPro" id="IPR052895">
    <property type="entry name" value="HetReg/Transcr_Mod"/>
</dbReference>